<dbReference type="Gene3D" id="6.10.250.2170">
    <property type="match status" value="1"/>
</dbReference>
<dbReference type="Pfam" id="PF00270">
    <property type="entry name" value="DEAD"/>
    <property type="match status" value="1"/>
</dbReference>
<feature type="region of interest" description="Disordered" evidence="13">
    <location>
        <begin position="127"/>
        <end position="150"/>
    </location>
</feature>
<dbReference type="PROSITE" id="PS51192">
    <property type="entry name" value="HELICASE_ATP_BIND_1"/>
    <property type="match status" value="1"/>
</dbReference>
<evidence type="ECO:0000256" key="11">
    <source>
        <dbReference type="ARBA" id="ARBA00047984"/>
    </source>
</evidence>
<reference evidence="17" key="3">
    <citation type="submission" date="2025-09" db="UniProtKB">
        <authorList>
            <consortium name="Ensembl"/>
        </authorList>
    </citation>
    <scope>IDENTIFICATION</scope>
</reference>
<dbReference type="GO" id="GO:0005524">
    <property type="term" value="F:ATP binding"/>
    <property type="evidence" value="ECO:0007669"/>
    <property type="project" value="UniProtKB-KW"/>
</dbReference>
<keyword evidence="18" id="KW-1185">Reference proteome</keyword>
<evidence type="ECO:0000256" key="2">
    <source>
        <dbReference type="ARBA" id="ARBA00004496"/>
    </source>
</evidence>
<dbReference type="Ensembl" id="ENSMODT00000073391.1">
    <property type="protein sequence ID" value="ENSMODP00000044726.1"/>
    <property type="gene ID" value="ENSMODG00000014494.4"/>
</dbReference>
<dbReference type="EC" id="3.6.4.13" evidence="3"/>
<evidence type="ECO:0000259" key="15">
    <source>
        <dbReference type="PROSITE" id="PS51194"/>
    </source>
</evidence>
<dbReference type="SMART" id="SM00487">
    <property type="entry name" value="DEXDc"/>
    <property type="match status" value="1"/>
</dbReference>
<dbReference type="GO" id="GO:0005634">
    <property type="term" value="C:nucleus"/>
    <property type="evidence" value="ECO:0000318"/>
    <property type="project" value="GO_Central"/>
</dbReference>
<dbReference type="Gene3D" id="3.40.50.300">
    <property type="entry name" value="P-loop containing nucleotide triphosphate hydrolases"/>
    <property type="match status" value="2"/>
</dbReference>
<dbReference type="FunFam" id="3.40.50.300:FF:000357">
    <property type="entry name" value="ATP-dependent RNA helicase DDX19B"/>
    <property type="match status" value="1"/>
</dbReference>
<keyword evidence="9" id="KW-0694">RNA-binding</keyword>
<dbReference type="GO" id="GO:0016787">
    <property type="term" value="F:hydrolase activity"/>
    <property type="evidence" value="ECO:0007669"/>
    <property type="project" value="UniProtKB-KW"/>
</dbReference>
<dbReference type="GO" id="GO:0016973">
    <property type="term" value="P:poly(A)+ mRNA export from nucleus"/>
    <property type="evidence" value="ECO:0000318"/>
    <property type="project" value="GO_Central"/>
</dbReference>
<keyword evidence="6" id="KW-0378">Hydrolase</keyword>
<reference evidence="17 18" key="1">
    <citation type="journal article" date="2007" name="Nature">
        <title>Genome of the marsupial Monodelphis domestica reveals innovation in non-coding sequences.</title>
        <authorList>
            <person name="Mikkelsen T.S."/>
            <person name="Wakefield M.J."/>
            <person name="Aken B."/>
            <person name="Amemiya C.T."/>
            <person name="Chang J.L."/>
            <person name="Duke S."/>
            <person name="Garber M."/>
            <person name="Gentles A.J."/>
            <person name="Goodstadt L."/>
            <person name="Heger A."/>
            <person name="Jurka J."/>
            <person name="Kamal M."/>
            <person name="Mauceli E."/>
            <person name="Searle S.M."/>
            <person name="Sharpe T."/>
            <person name="Baker M.L."/>
            <person name="Batzer M.A."/>
            <person name="Benos P.V."/>
            <person name="Belov K."/>
            <person name="Clamp M."/>
            <person name="Cook A."/>
            <person name="Cuff J."/>
            <person name="Das R."/>
            <person name="Davidow L."/>
            <person name="Deakin J.E."/>
            <person name="Fazzari M.J."/>
            <person name="Glass J.L."/>
            <person name="Grabherr M."/>
            <person name="Greally J.M."/>
            <person name="Gu W."/>
            <person name="Hore T.A."/>
            <person name="Huttley G.A."/>
            <person name="Kleber M."/>
            <person name="Jirtle R.L."/>
            <person name="Koina E."/>
            <person name="Lee J.T."/>
            <person name="Mahony S."/>
            <person name="Marra M.A."/>
            <person name="Miller R.D."/>
            <person name="Nicholls R.D."/>
            <person name="Oda M."/>
            <person name="Papenfuss A.T."/>
            <person name="Parra Z.E."/>
            <person name="Pollock D.D."/>
            <person name="Ray D.A."/>
            <person name="Schein J.E."/>
            <person name="Speed T.P."/>
            <person name="Thompson K."/>
            <person name="VandeBerg J.L."/>
            <person name="Wade C.M."/>
            <person name="Walker J.A."/>
            <person name="Waters P.D."/>
            <person name="Webber C."/>
            <person name="Weidman J.R."/>
            <person name="Xie X."/>
            <person name="Zody M.C."/>
            <person name="Baldwin J."/>
            <person name="Abdouelleil A."/>
            <person name="Abdulkadir J."/>
            <person name="Abebe A."/>
            <person name="Abera B."/>
            <person name="Abreu J."/>
            <person name="Acer S.C."/>
            <person name="Aftuck L."/>
            <person name="Alexander A."/>
            <person name="An P."/>
            <person name="Anderson E."/>
            <person name="Anderson S."/>
            <person name="Arachi H."/>
            <person name="Azer M."/>
            <person name="Bachantsang P."/>
            <person name="Barry A."/>
            <person name="Bayul T."/>
            <person name="Berlin A."/>
            <person name="Bessette D."/>
            <person name="Bloom T."/>
            <person name="Bloom T."/>
            <person name="Boguslavskiy L."/>
            <person name="Bonnet C."/>
            <person name="Boukhgalter B."/>
            <person name="Bourzgui I."/>
            <person name="Brown A."/>
            <person name="Cahill P."/>
            <person name="Channer S."/>
            <person name="Cheshatsang Y."/>
            <person name="Chuda L."/>
            <person name="Citroen M."/>
            <person name="Collymore A."/>
            <person name="Cooke P."/>
            <person name="Costello M."/>
            <person name="D'Aco K."/>
            <person name="Daza R."/>
            <person name="De Haan G."/>
            <person name="DeGray S."/>
            <person name="DeMaso C."/>
            <person name="Dhargay N."/>
            <person name="Dooley K."/>
            <person name="Dooley E."/>
            <person name="Doricent M."/>
            <person name="Dorje P."/>
            <person name="Dorjee K."/>
            <person name="Dupes A."/>
            <person name="Elong R."/>
            <person name="Falk J."/>
            <person name="Farina A."/>
            <person name="Faro S."/>
            <person name="Ferguson D."/>
            <person name="Fisher S."/>
            <person name="Foley C.D."/>
            <person name="Franke A."/>
            <person name="Friedrich D."/>
            <person name="Gadbois L."/>
            <person name="Gearin G."/>
            <person name="Gearin C.R."/>
            <person name="Giannoukos G."/>
            <person name="Goode T."/>
            <person name="Graham J."/>
            <person name="Grandbois E."/>
            <person name="Grewal S."/>
            <person name="Gyaltsen K."/>
            <person name="Hafez N."/>
            <person name="Hagos B."/>
            <person name="Hall J."/>
            <person name="Henson C."/>
            <person name="Hollinger A."/>
            <person name="Honan T."/>
            <person name="Huard M.D."/>
            <person name="Hughes L."/>
            <person name="Hurhula B."/>
            <person name="Husby M.E."/>
            <person name="Kamat A."/>
            <person name="Kanga B."/>
            <person name="Kashin S."/>
            <person name="Khazanovich D."/>
            <person name="Kisner P."/>
            <person name="Lance K."/>
            <person name="Lara M."/>
            <person name="Lee W."/>
            <person name="Lennon N."/>
            <person name="Letendre F."/>
            <person name="LeVine R."/>
            <person name="Lipovsky A."/>
            <person name="Liu X."/>
            <person name="Liu J."/>
            <person name="Liu S."/>
            <person name="Lokyitsang T."/>
            <person name="Lokyitsang Y."/>
            <person name="Lubonja R."/>
            <person name="Lui A."/>
            <person name="MacDonald P."/>
            <person name="Magnisalis V."/>
            <person name="Maru K."/>
            <person name="Matthews C."/>
            <person name="McCusker W."/>
            <person name="McDonough S."/>
            <person name="Mehta T."/>
            <person name="Meldrim J."/>
            <person name="Meneus L."/>
            <person name="Mihai O."/>
            <person name="Mihalev A."/>
            <person name="Mihova T."/>
            <person name="Mittelman R."/>
            <person name="Mlenga V."/>
            <person name="Montmayeur A."/>
            <person name="Mulrain L."/>
            <person name="Navidi A."/>
            <person name="Naylor J."/>
            <person name="Negash T."/>
            <person name="Nguyen T."/>
            <person name="Nguyen N."/>
            <person name="Nicol R."/>
            <person name="Norbu C."/>
            <person name="Norbu N."/>
            <person name="Novod N."/>
            <person name="O'Neill B."/>
            <person name="Osman S."/>
            <person name="Markiewicz E."/>
            <person name="Oyono O.L."/>
            <person name="Patti C."/>
            <person name="Phunkhang P."/>
            <person name="Pierre F."/>
            <person name="Priest M."/>
            <person name="Raghuraman S."/>
            <person name="Rege F."/>
            <person name="Reyes R."/>
            <person name="Rise C."/>
            <person name="Rogov P."/>
            <person name="Ross K."/>
            <person name="Ryan E."/>
            <person name="Settipalli S."/>
            <person name="Shea T."/>
            <person name="Sherpa N."/>
            <person name="Shi L."/>
            <person name="Shih D."/>
            <person name="Sparrow T."/>
            <person name="Spaulding J."/>
            <person name="Stalker J."/>
            <person name="Stange-Thomann N."/>
            <person name="Stavropoulos S."/>
            <person name="Stone C."/>
            <person name="Strader C."/>
            <person name="Tesfaye S."/>
            <person name="Thomson T."/>
            <person name="Thoulutsang Y."/>
            <person name="Thoulutsang D."/>
            <person name="Topham K."/>
            <person name="Topping I."/>
            <person name="Tsamla T."/>
            <person name="Vassiliev H."/>
            <person name="Vo A."/>
            <person name="Wangchuk T."/>
            <person name="Wangdi T."/>
            <person name="Weiand M."/>
            <person name="Wilkinson J."/>
            <person name="Wilson A."/>
            <person name="Yadav S."/>
            <person name="Young G."/>
            <person name="Yu Q."/>
            <person name="Zembek L."/>
            <person name="Zhong D."/>
            <person name="Zimmer A."/>
            <person name="Zwirko Z."/>
            <person name="Jaffe D.B."/>
            <person name="Alvarez P."/>
            <person name="Brockman W."/>
            <person name="Butler J."/>
            <person name="Chin C."/>
            <person name="Gnerre S."/>
            <person name="MacCallum I."/>
            <person name="Graves J.A."/>
            <person name="Ponting C.P."/>
            <person name="Breen M."/>
            <person name="Samollow P.B."/>
            <person name="Lander E.S."/>
            <person name="Lindblad-Toh K."/>
        </authorList>
    </citation>
    <scope>NUCLEOTIDE SEQUENCE [LARGE SCALE GENOMIC DNA]</scope>
</reference>
<feature type="short sequence motif" description="Q motif" evidence="12">
    <location>
        <begin position="187"/>
        <end position="215"/>
    </location>
</feature>
<evidence type="ECO:0000256" key="5">
    <source>
        <dbReference type="ARBA" id="ARBA00022741"/>
    </source>
</evidence>
<evidence type="ECO:0000256" key="13">
    <source>
        <dbReference type="SAM" id="MobiDB-lite"/>
    </source>
</evidence>
<dbReference type="CDD" id="cd18787">
    <property type="entry name" value="SF2_C_DEAD"/>
    <property type="match status" value="1"/>
</dbReference>
<gene>
    <name evidence="17" type="primary">LOC100024333</name>
    <name evidence="17" type="synonym">DDX19B</name>
</gene>
<name>A0A5F8GBP1_MONDO</name>
<accession>A0A5F8GBP1</accession>
<dbReference type="PROSITE" id="PS51194">
    <property type="entry name" value="HELICASE_CTER"/>
    <property type="match status" value="1"/>
</dbReference>
<dbReference type="PROSITE" id="PS51195">
    <property type="entry name" value="Q_MOTIF"/>
    <property type="match status" value="1"/>
</dbReference>
<dbReference type="SMART" id="SM00490">
    <property type="entry name" value="HELICc"/>
    <property type="match status" value="1"/>
</dbReference>
<keyword evidence="10" id="KW-0539">Nucleus</keyword>
<proteinExistence type="predicted"/>
<protein>
    <recommendedName>
        <fullName evidence="3">RNA helicase</fullName>
        <ecNumber evidence="3">3.6.4.13</ecNumber>
    </recommendedName>
</protein>
<evidence type="ECO:0000313" key="17">
    <source>
        <dbReference type="Ensembl" id="ENSMODP00000044726.1"/>
    </source>
</evidence>
<dbReference type="STRING" id="13616.ENSMODP00000044726"/>
<evidence type="ECO:0000259" key="14">
    <source>
        <dbReference type="PROSITE" id="PS51192"/>
    </source>
</evidence>
<dbReference type="FunFam" id="3.40.50.300:FF:000318">
    <property type="entry name" value="ATP-dependent RNA helicase DDX19B"/>
    <property type="match status" value="1"/>
</dbReference>
<keyword evidence="5" id="KW-0547">Nucleotide-binding</keyword>
<evidence type="ECO:0000256" key="1">
    <source>
        <dbReference type="ARBA" id="ARBA00004123"/>
    </source>
</evidence>
<evidence type="ECO:0000256" key="6">
    <source>
        <dbReference type="ARBA" id="ARBA00022801"/>
    </source>
</evidence>
<dbReference type="InterPro" id="IPR001650">
    <property type="entry name" value="Helicase_C-like"/>
</dbReference>
<keyword evidence="7" id="KW-0347">Helicase</keyword>
<dbReference type="SUPFAM" id="SSF52540">
    <property type="entry name" value="P-loop containing nucleoside triphosphate hydrolases"/>
    <property type="match status" value="1"/>
</dbReference>
<dbReference type="GO" id="GO:0010494">
    <property type="term" value="C:cytoplasmic stress granule"/>
    <property type="evidence" value="ECO:0000318"/>
    <property type="project" value="GO_Central"/>
</dbReference>
<evidence type="ECO:0000313" key="18">
    <source>
        <dbReference type="Proteomes" id="UP000002280"/>
    </source>
</evidence>
<evidence type="ECO:0000259" key="16">
    <source>
        <dbReference type="PROSITE" id="PS51195"/>
    </source>
</evidence>
<reference evidence="17" key="2">
    <citation type="submission" date="2025-08" db="UniProtKB">
        <authorList>
            <consortium name="Ensembl"/>
        </authorList>
    </citation>
    <scope>IDENTIFICATION</scope>
</reference>
<feature type="domain" description="Helicase C-terminal" evidence="15">
    <location>
        <begin position="401"/>
        <end position="565"/>
    </location>
</feature>
<dbReference type="InterPro" id="IPR014014">
    <property type="entry name" value="RNA_helicase_DEAD_Q_motif"/>
</dbReference>
<evidence type="ECO:0000256" key="4">
    <source>
        <dbReference type="ARBA" id="ARBA00022490"/>
    </source>
</evidence>
<dbReference type="InterPro" id="IPR014001">
    <property type="entry name" value="Helicase_ATP-bd"/>
</dbReference>
<organism evidence="17 18">
    <name type="scientific">Monodelphis domestica</name>
    <name type="common">Gray short-tailed opossum</name>
    <dbReference type="NCBI Taxonomy" id="13616"/>
    <lineage>
        <taxon>Eukaryota</taxon>
        <taxon>Metazoa</taxon>
        <taxon>Chordata</taxon>
        <taxon>Craniata</taxon>
        <taxon>Vertebrata</taxon>
        <taxon>Euteleostomi</taxon>
        <taxon>Mammalia</taxon>
        <taxon>Metatheria</taxon>
        <taxon>Didelphimorphia</taxon>
        <taxon>Didelphidae</taxon>
        <taxon>Monodelphis</taxon>
    </lineage>
</organism>
<dbReference type="Pfam" id="PF00271">
    <property type="entry name" value="Helicase_C"/>
    <property type="match status" value="1"/>
</dbReference>
<dbReference type="FunCoup" id="A0A5F8GBP1">
    <property type="interactions" value="2717"/>
</dbReference>
<dbReference type="GO" id="GO:0003724">
    <property type="term" value="F:RNA helicase activity"/>
    <property type="evidence" value="ECO:0000318"/>
    <property type="project" value="GO_Central"/>
</dbReference>
<dbReference type="PANTHER" id="PTHR47958">
    <property type="entry name" value="ATP-DEPENDENT RNA HELICASE DBP3"/>
    <property type="match status" value="1"/>
</dbReference>
<dbReference type="Bgee" id="ENSMODG00000014494">
    <property type="expression patterns" value="Expressed in forelimb bud and 18 other cell types or tissues"/>
</dbReference>
<dbReference type="GO" id="GO:0003729">
    <property type="term" value="F:mRNA binding"/>
    <property type="evidence" value="ECO:0000318"/>
    <property type="project" value="GO_Central"/>
</dbReference>
<sequence length="596" mass="65530">MGEGICGVGGQPSGAWPGWALLLPQVQGPPICIPRQGPAAFEGSSPALIGCPSPSIFSPANDGFLQAWALPRVAVGAAVTATAQGGAVEAMAGRSGRARGRALGLFSLALPVGDLSNLHLKEERVKPDSNGTVVKSNDNVEKTDEEEKEDRAAQSLLNKLIRNNLVDNTNQVEVLQRDPNSPLYSVKSFEELRLKPQLLQGVYAMGFNRPSKIQENALPMMLAEPPQNLIAQSQSGTGKTAAFVLAMLSQVEPLNRYPQCLCLSPTYELALQTGKVIEQMGKFYPELKLAYAVRGNKLERGQKISEQIVIGTPGTVLDWCSKLKFIDPKKIKVFVLDEADVMIATQGHQDQSIRIQRMLPKDCQMLLFSATFEDSVWKFARKVVPDPNIIKLKREEETLDTIKQYYVMCNNRDEKFQALCNLYGAITIAQAMIFCHTRKTAGWLAAELSKEGHQVALLSGEMMVEQRAAVIERFREGKEKVLVTTNVCARGIDVEQVSVVINFDLPVDKDGNPDNETYLHRIGRTGRFGKRGLAVNMVDSKHSMNILNRIQEHFSECPRAPALWAPWAVKWGSSGLLGKGAGEWYGSLLCQLPPSY</sequence>
<comment type="subcellular location">
    <subcellularLocation>
        <location evidence="2">Cytoplasm</location>
    </subcellularLocation>
    <subcellularLocation>
        <location evidence="1">Nucleus</location>
    </subcellularLocation>
</comment>
<comment type="catalytic activity">
    <reaction evidence="11">
        <text>ATP + H2O = ADP + phosphate + H(+)</text>
        <dbReference type="Rhea" id="RHEA:13065"/>
        <dbReference type="ChEBI" id="CHEBI:15377"/>
        <dbReference type="ChEBI" id="CHEBI:15378"/>
        <dbReference type="ChEBI" id="CHEBI:30616"/>
        <dbReference type="ChEBI" id="CHEBI:43474"/>
        <dbReference type="ChEBI" id="CHEBI:456216"/>
        <dbReference type="EC" id="3.6.4.13"/>
    </reaction>
</comment>
<dbReference type="AlphaFoldDB" id="A0A5F8GBP1"/>
<evidence type="ECO:0000256" key="12">
    <source>
        <dbReference type="PROSITE-ProRule" id="PRU00552"/>
    </source>
</evidence>
<dbReference type="GeneTree" id="ENSGT00940000154417"/>
<evidence type="ECO:0000256" key="7">
    <source>
        <dbReference type="ARBA" id="ARBA00022806"/>
    </source>
</evidence>
<keyword evidence="4" id="KW-0963">Cytoplasm</keyword>
<feature type="domain" description="DEAD-box RNA helicase Q" evidence="16">
    <location>
        <begin position="187"/>
        <end position="215"/>
    </location>
</feature>
<dbReference type="InterPro" id="IPR011545">
    <property type="entry name" value="DEAD/DEAH_box_helicase_dom"/>
</dbReference>
<dbReference type="InterPro" id="IPR027417">
    <property type="entry name" value="P-loop_NTPase"/>
</dbReference>
<dbReference type="Proteomes" id="UP000002280">
    <property type="component" value="Chromosome 1"/>
</dbReference>
<feature type="domain" description="Helicase ATP-binding" evidence="14">
    <location>
        <begin position="220"/>
        <end position="390"/>
    </location>
</feature>
<evidence type="ECO:0000256" key="3">
    <source>
        <dbReference type="ARBA" id="ARBA00012552"/>
    </source>
</evidence>
<keyword evidence="8" id="KW-0067">ATP-binding</keyword>
<evidence type="ECO:0000256" key="9">
    <source>
        <dbReference type="ARBA" id="ARBA00022884"/>
    </source>
</evidence>
<dbReference type="InParanoid" id="A0A5F8GBP1"/>
<evidence type="ECO:0000256" key="8">
    <source>
        <dbReference type="ARBA" id="ARBA00022840"/>
    </source>
</evidence>
<evidence type="ECO:0000256" key="10">
    <source>
        <dbReference type="ARBA" id="ARBA00023242"/>
    </source>
</evidence>